<dbReference type="Proteomes" id="UP001262889">
    <property type="component" value="Unassembled WGS sequence"/>
</dbReference>
<comment type="caution">
    <text evidence="1">The sequence shown here is derived from an EMBL/GenBank/DDBJ whole genome shotgun (WGS) entry which is preliminary data.</text>
</comment>
<name>A0ABU3CE41_9FLAO</name>
<accession>A0ABU3CE41</accession>
<dbReference type="PROSITE" id="PS51257">
    <property type="entry name" value="PROKAR_LIPOPROTEIN"/>
    <property type="match status" value="1"/>
</dbReference>
<gene>
    <name evidence="1" type="ORF">RM553_15740</name>
</gene>
<protein>
    <submittedName>
        <fullName evidence="1">Uncharacterized protein</fullName>
    </submittedName>
</protein>
<reference evidence="1 2" key="1">
    <citation type="submission" date="2023-09" db="EMBL/GenBank/DDBJ databases">
        <authorList>
            <person name="Rey-Velasco X."/>
        </authorList>
    </citation>
    <scope>NUCLEOTIDE SEQUENCE [LARGE SCALE GENOMIC DNA]</scope>
    <source>
        <strain evidence="1 2">F363</strain>
    </source>
</reference>
<proteinExistence type="predicted"/>
<evidence type="ECO:0000313" key="2">
    <source>
        <dbReference type="Proteomes" id="UP001262889"/>
    </source>
</evidence>
<dbReference type="EMBL" id="JAVRHQ010000023">
    <property type="protein sequence ID" value="MDT0644290.1"/>
    <property type="molecule type" value="Genomic_DNA"/>
</dbReference>
<dbReference type="RefSeq" id="WP_311535907.1">
    <property type="nucleotide sequence ID" value="NZ_JAVRHQ010000023.1"/>
</dbReference>
<keyword evidence="2" id="KW-1185">Reference proteome</keyword>
<organism evidence="1 2">
    <name type="scientific">Autumnicola tepida</name>
    <dbReference type="NCBI Taxonomy" id="3075595"/>
    <lineage>
        <taxon>Bacteria</taxon>
        <taxon>Pseudomonadati</taxon>
        <taxon>Bacteroidota</taxon>
        <taxon>Flavobacteriia</taxon>
        <taxon>Flavobacteriales</taxon>
        <taxon>Flavobacteriaceae</taxon>
        <taxon>Autumnicola</taxon>
    </lineage>
</organism>
<sequence length="113" mass="12983">MKMFFFLTLCMLFFSCSDDDLQVCPNGLNETWFNDFKSELDDNCFSETSIFQGIYNGETVYYQLITDPLVNFQAFLKFYNCEGNLVADLSAEGSNNYLDGPGRDDDKIYTCSE</sequence>
<evidence type="ECO:0000313" key="1">
    <source>
        <dbReference type="EMBL" id="MDT0644290.1"/>
    </source>
</evidence>